<protein>
    <recommendedName>
        <fullName evidence="8">EGF-like domain-containing protein</fullName>
    </recommendedName>
</protein>
<keyword evidence="4" id="KW-1133">Transmembrane helix</keyword>
<name>A0AA85ADA5_9TREM</name>
<keyword evidence="3" id="KW-1015">Disulfide bond</keyword>
<keyword evidence="2" id="KW-0677">Repeat</keyword>
<accession>A0AA85ADA5</accession>
<evidence type="ECO:0000256" key="3">
    <source>
        <dbReference type="ARBA" id="ARBA00023157"/>
    </source>
</evidence>
<keyword evidence="5" id="KW-0732">Signal</keyword>
<organism evidence="6 7">
    <name type="scientific">Schistosoma margrebowiei</name>
    <dbReference type="NCBI Taxonomy" id="48269"/>
    <lineage>
        <taxon>Eukaryota</taxon>
        <taxon>Metazoa</taxon>
        <taxon>Spiralia</taxon>
        <taxon>Lophotrochozoa</taxon>
        <taxon>Platyhelminthes</taxon>
        <taxon>Trematoda</taxon>
        <taxon>Digenea</taxon>
        <taxon>Strigeidida</taxon>
        <taxon>Schistosomatoidea</taxon>
        <taxon>Schistosomatidae</taxon>
        <taxon>Schistosoma</taxon>
    </lineage>
</organism>
<dbReference type="AlphaFoldDB" id="A0AA85ADA5"/>
<keyword evidence="4" id="KW-0472">Membrane</keyword>
<evidence type="ECO:0000256" key="4">
    <source>
        <dbReference type="SAM" id="Phobius"/>
    </source>
</evidence>
<feature type="signal peptide" evidence="5">
    <location>
        <begin position="1"/>
        <end position="17"/>
    </location>
</feature>
<proteinExistence type="predicted"/>
<evidence type="ECO:0008006" key="8">
    <source>
        <dbReference type="Google" id="ProtNLM"/>
    </source>
</evidence>
<dbReference type="Proteomes" id="UP000050790">
    <property type="component" value="Unassembled WGS sequence"/>
</dbReference>
<dbReference type="Gene3D" id="2.10.25.10">
    <property type="entry name" value="Laminin"/>
    <property type="match status" value="1"/>
</dbReference>
<feature type="transmembrane region" description="Helical" evidence="4">
    <location>
        <begin position="585"/>
        <end position="604"/>
    </location>
</feature>
<keyword evidence="1" id="KW-0245">EGF-like domain</keyword>
<dbReference type="InterPro" id="IPR051022">
    <property type="entry name" value="Notch_Cell-Fate_Det"/>
</dbReference>
<dbReference type="WBParaSite" id="SMRG1_77570.1">
    <property type="protein sequence ID" value="SMRG1_77570.1"/>
    <property type="gene ID" value="SMRG1_77570"/>
</dbReference>
<dbReference type="PANTHER" id="PTHR24049">
    <property type="entry name" value="CRUMBS FAMILY MEMBER"/>
    <property type="match status" value="1"/>
</dbReference>
<evidence type="ECO:0000256" key="1">
    <source>
        <dbReference type="ARBA" id="ARBA00022536"/>
    </source>
</evidence>
<evidence type="ECO:0000313" key="6">
    <source>
        <dbReference type="Proteomes" id="UP000050790"/>
    </source>
</evidence>
<evidence type="ECO:0000256" key="5">
    <source>
        <dbReference type="SAM" id="SignalP"/>
    </source>
</evidence>
<evidence type="ECO:0000313" key="7">
    <source>
        <dbReference type="WBParaSite" id="SMRG1_77570.1"/>
    </source>
</evidence>
<evidence type="ECO:0000256" key="2">
    <source>
        <dbReference type="ARBA" id="ARBA00022737"/>
    </source>
</evidence>
<keyword evidence="4" id="KW-0812">Transmembrane</keyword>
<sequence>MKLLNLMCIVILYRAISFSFKSTNEADDYFYFNILYDIPIQYQYLMRAGFPPGQFGTEQNTIIIPPESYGKSKLIELYSNINEYEKFINSNHMRTNNFHYKFYQTLIKLHKLKLQTHEINKHFYEYLIPNGSNTRIQFMMYYCTALLDFNENSNGYYANSTTNTSAKRFRIIVRQDVHQFCPKACAYRGGPGFNIKHKTELNRYTSLCNFPKHFMTVSSQRCIEQNNVGLVNLQSFKCDCSNGFIWKEQVKACYLPYGWRQKAEKLKWIVNTKRNDQFIYYAQNNCSRIGTKFIQPIKINTKNSIKLNYDQLYHTERCICKDEFYGTNCDQKKNPCKMRIGDVLMGDIACRTIDGNKCIPHEEFGTYTCQCITGFRKLTNSSLLPRKRVSDNCLVLVDPCIAKPCKHGICVISEYDSANEAKPRFKDTSFSWFENKPHLIPRCICNNGWKGERCDSPISINVWSPWSQWSFGAPSYHLSFKQIPTNYFFENKGYGMILNKGEIRQRSRYRELLIKASDCEQEEIIIAGYRWLLTKNEEMRQHYENQASRTQPYNQHLCLTSGISETQLSHLLRQLDEILYQPETILLLTMLTFVIIFTVLELVLSSLIGKICGRCT</sequence>
<reference evidence="7" key="1">
    <citation type="submission" date="2023-11" db="UniProtKB">
        <authorList>
            <consortium name="WormBaseParasite"/>
        </authorList>
    </citation>
    <scope>IDENTIFICATION</scope>
</reference>
<feature type="chain" id="PRO_5041697168" description="EGF-like domain-containing protein" evidence="5">
    <location>
        <begin position="18"/>
        <end position="616"/>
    </location>
</feature>